<name>A0A9J6CQB2_POLVA</name>
<organism evidence="1 2">
    <name type="scientific">Polypedilum vanderplanki</name>
    <name type="common">Sleeping chironomid midge</name>
    <dbReference type="NCBI Taxonomy" id="319348"/>
    <lineage>
        <taxon>Eukaryota</taxon>
        <taxon>Metazoa</taxon>
        <taxon>Ecdysozoa</taxon>
        <taxon>Arthropoda</taxon>
        <taxon>Hexapoda</taxon>
        <taxon>Insecta</taxon>
        <taxon>Pterygota</taxon>
        <taxon>Neoptera</taxon>
        <taxon>Endopterygota</taxon>
        <taxon>Diptera</taxon>
        <taxon>Nematocera</taxon>
        <taxon>Chironomoidea</taxon>
        <taxon>Chironomidae</taxon>
        <taxon>Chironominae</taxon>
        <taxon>Polypedilum</taxon>
        <taxon>Polypedilum</taxon>
    </lineage>
</organism>
<dbReference type="Proteomes" id="UP001107558">
    <property type="component" value="Chromosome 1"/>
</dbReference>
<gene>
    <name evidence="1" type="ORF">PVAND_013325</name>
</gene>
<evidence type="ECO:0000313" key="1">
    <source>
        <dbReference type="EMBL" id="KAG5684076.1"/>
    </source>
</evidence>
<proteinExistence type="predicted"/>
<comment type="caution">
    <text evidence="1">The sequence shown here is derived from an EMBL/GenBank/DDBJ whole genome shotgun (WGS) entry which is preliminary data.</text>
</comment>
<protein>
    <submittedName>
        <fullName evidence="1">Uncharacterized protein</fullName>
    </submittedName>
</protein>
<reference evidence="1" key="1">
    <citation type="submission" date="2021-03" db="EMBL/GenBank/DDBJ databases">
        <title>Chromosome level genome of the anhydrobiotic midge Polypedilum vanderplanki.</title>
        <authorList>
            <person name="Yoshida Y."/>
            <person name="Kikawada T."/>
            <person name="Gusev O."/>
        </authorList>
    </citation>
    <scope>NUCLEOTIDE SEQUENCE</scope>
    <source>
        <strain evidence="1">NIAS01</strain>
        <tissue evidence="1">Whole body or cell culture</tissue>
    </source>
</reference>
<accession>A0A9J6CQB2</accession>
<evidence type="ECO:0000313" key="2">
    <source>
        <dbReference type="Proteomes" id="UP001107558"/>
    </source>
</evidence>
<dbReference type="EMBL" id="JADBJN010000001">
    <property type="protein sequence ID" value="KAG5684076.1"/>
    <property type="molecule type" value="Genomic_DNA"/>
</dbReference>
<dbReference type="AlphaFoldDB" id="A0A9J6CQB2"/>
<keyword evidence="2" id="KW-1185">Reference proteome</keyword>
<sequence length="161" mass="19063">MQESVFVTKKSIVSKVNQKIKTQFWKYKVISRGEWIAIKQEFQIFIGHVINFPRIHEKSELKRTFIHDFIDLDDIRSQNVYVMLNPLFQVINNFMKSVTNNDVFFNSSFYKCHVHDNNECPSLGGNAKDCKDLKENKDKDCTKEPGKEDLNEYIKNKIFFN</sequence>